<evidence type="ECO:0000313" key="9">
    <source>
        <dbReference type="Proteomes" id="UP000326759"/>
    </source>
</evidence>
<dbReference type="GO" id="GO:0005783">
    <property type="term" value="C:endoplasmic reticulum"/>
    <property type="evidence" value="ECO:0007669"/>
    <property type="project" value="UniProtKB-SubCell"/>
</dbReference>
<dbReference type="GO" id="GO:0006457">
    <property type="term" value="P:protein folding"/>
    <property type="evidence" value="ECO:0007669"/>
    <property type="project" value="InterPro"/>
</dbReference>
<evidence type="ECO:0000256" key="5">
    <source>
        <dbReference type="ARBA" id="ARBA00022824"/>
    </source>
</evidence>
<dbReference type="Proteomes" id="UP000326759">
    <property type="component" value="Unassembled WGS sequence"/>
</dbReference>
<dbReference type="PANTHER" id="PTHR17600:SF2">
    <property type="entry name" value="LRP CHAPERONE MESD"/>
    <property type="match status" value="1"/>
</dbReference>
<organism evidence="8 9">
    <name type="scientific">Armadillidium nasatum</name>
    <dbReference type="NCBI Taxonomy" id="96803"/>
    <lineage>
        <taxon>Eukaryota</taxon>
        <taxon>Metazoa</taxon>
        <taxon>Ecdysozoa</taxon>
        <taxon>Arthropoda</taxon>
        <taxon>Crustacea</taxon>
        <taxon>Multicrustacea</taxon>
        <taxon>Malacostraca</taxon>
        <taxon>Eumalacostraca</taxon>
        <taxon>Peracarida</taxon>
        <taxon>Isopoda</taxon>
        <taxon>Oniscidea</taxon>
        <taxon>Crinocheta</taxon>
        <taxon>Armadillidiidae</taxon>
        <taxon>Armadillidium</taxon>
    </lineage>
</organism>
<feature type="signal peptide" evidence="7">
    <location>
        <begin position="1"/>
        <end position="23"/>
    </location>
</feature>
<dbReference type="AlphaFoldDB" id="A0A5N5SPN2"/>
<evidence type="ECO:0000256" key="6">
    <source>
        <dbReference type="ARBA" id="ARBA00023186"/>
    </source>
</evidence>
<keyword evidence="4 7" id="KW-0732">Signal</keyword>
<evidence type="ECO:0000256" key="2">
    <source>
        <dbReference type="ARBA" id="ARBA00011068"/>
    </source>
</evidence>
<evidence type="ECO:0000256" key="3">
    <source>
        <dbReference type="ARBA" id="ARBA00022687"/>
    </source>
</evidence>
<gene>
    <name evidence="8" type="primary">boca</name>
    <name evidence="8" type="ORF">Anas_09013</name>
</gene>
<feature type="chain" id="PRO_5024342400" evidence="7">
    <location>
        <begin position="24"/>
        <end position="186"/>
    </location>
</feature>
<keyword evidence="9" id="KW-1185">Reference proteome</keyword>
<keyword evidence="5" id="KW-0256">Endoplasmic reticulum</keyword>
<dbReference type="EMBL" id="SEYY01021800">
    <property type="protein sequence ID" value="KAB7496055.1"/>
    <property type="molecule type" value="Genomic_DNA"/>
</dbReference>
<comment type="caution">
    <text evidence="8">The sequence shown here is derived from an EMBL/GenBank/DDBJ whole genome shotgun (WGS) entry which is preliminary data.</text>
</comment>
<comment type="subcellular location">
    <subcellularLocation>
        <location evidence="1">Endoplasmic reticulum</location>
    </subcellularLocation>
</comment>
<evidence type="ECO:0000256" key="7">
    <source>
        <dbReference type="SAM" id="SignalP"/>
    </source>
</evidence>
<sequence length="186" mass="22126">MEYQLLLITVSGLLILHLQNSFCKKFSEDEKPEWAKKDIRDYSEADLERLLDQWEEDEEPLPPDELPEHLRPQPNIQFDPNNIGDPENLLKLSKKGKTLMMFVRTKEEFSPEEATAITQRWQTSLWNSHIQAERYMVDDKRAIFMFKDGSLAWEAKDFLIEQEELLECTLENRSYYGKYTPEVYML</sequence>
<comment type="similarity">
    <text evidence="2">Belongs to the MESD family.</text>
</comment>
<dbReference type="Gene3D" id="3.30.70.260">
    <property type="match status" value="1"/>
</dbReference>
<keyword evidence="6" id="KW-0143">Chaperone</keyword>
<evidence type="ECO:0000256" key="4">
    <source>
        <dbReference type="ARBA" id="ARBA00022729"/>
    </source>
</evidence>
<name>A0A5N5SPN2_9CRUS</name>
<dbReference type="Gene3D" id="6.10.250.640">
    <property type="match status" value="1"/>
</dbReference>
<accession>A0A5N5SPN2</accession>
<dbReference type="PANTHER" id="PTHR17600">
    <property type="entry name" value="MESODERM DEVELOPMENT CANDIDATE 2"/>
    <property type="match status" value="1"/>
</dbReference>
<dbReference type="Pfam" id="PF10185">
    <property type="entry name" value="Mesd"/>
    <property type="match status" value="1"/>
</dbReference>
<protein>
    <submittedName>
        <fullName evidence="8">LDLR chaperone boca</fullName>
    </submittedName>
</protein>
<evidence type="ECO:0000256" key="1">
    <source>
        <dbReference type="ARBA" id="ARBA00004240"/>
    </source>
</evidence>
<reference evidence="8 9" key="1">
    <citation type="journal article" date="2019" name="PLoS Biol.">
        <title>Sex chromosomes control vertical transmission of feminizing Wolbachia symbionts in an isopod.</title>
        <authorList>
            <person name="Becking T."/>
            <person name="Chebbi M.A."/>
            <person name="Giraud I."/>
            <person name="Moumen B."/>
            <person name="Laverre T."/>
            <person name="Caubet Y."/>
            <person name="Peccoud J."/>
            <person name="Gilbert C."/>
            <person name="Cordaux R."/>
        </authorList>
    </citation>
    <scope>NUCLEOTIDE SEQUENCE [LARGE SCALE GENOMIC DNA]</scope>
    <source>
        <strain evidence="8">ANa2</strain>
        <tissue evidence="8">Whole body excluding digestive tract and cuticle</tissue>
    </source>
</reference>
<dbReference type="InterPro" id="IPR019330">
    <property type="entry name" value="MESD"/>
</dbReference>
<evidence type="ECO:0000313" key="8">
    <source>
        <dbReference type="EMBL" id="KAB7496055.1"/>
    </source>
</evidence>
<keyword evidence="3" id="KW-0879">Wnt signaling pathway</keyword>
<proteinExistence type="inferred from homology"/>
<dbReference type="OrthoDB" id="75833at2759"/>
<dbReference type="GO" id="GO:0016055">
    <property type="term" value="P:Wnt signaling pathway"/>
    <property type="evidence" value="ECO:0007669"/>
    <property type="project" value="UniProtKB-KW"/>
</dbReference>